<name>A0A818FDW6_9BILA</name>
<dbReference type="SUPFAM" id="SSF48371">
    <property type="entry name" value="ARM repeat"/>
    <property type="match status" value="1"/>
</dbReference>
<gene>
    <name evidence="3" type="ORF">GRG538_LOCUS15750</name>
</gene>
<dbReference type="EMBL" id="CAJNYT010002513">
    <property type="protein sequence ID" value="CAF3472309.1"/>
    <property type="molecule type" value="Genomic_DNA"/>
</dbReference>
<evidence type="ECO:0000259" key="2">
    <source>
        <dbReference type="PROSITE" id="PS51363"/>
    </source>
</evidence>
<dbReference type="AlphaFoldDB" id="A0A818FDW6"/>
<organism evidence="3 4">
    <name type="scientific">Rotaria socialis</name>
    <dbReference type="NCBI Taxonomy" id="392032"/>
    <lineage>
        <taxon>Eukaryota</taxon>
        <taxon>Metazoa</taxon>
        <taxon>Spiralia</taxon>
        <taxon>Gnathifera</taxon>
        <taxon>Rotifera</taxon>
        <taxon>Eurotatoria</taxon>
        <taxon>Bdelloidea</taxon>
        <taxon>Philodinida</taxon>
        <taxon>Philodinidae</taxon>
        <taxon>Rotaria</taxon>
    </lineage>
</organism>
<dbReference type="CDD" id="cd19757">
    <property type="entry name" value="Bbox1"/>
    <property type="match status" value="1"/>
</dbReference>
<dbReference type="InterPro" id="IPR003307">
    <property type="entry name" value="W2_domain"/>
</dbReference>
<feature type="domain" description="W2" evidence="2">
    <location>
        <begin position="247"/>
        <end position="418"/>
    </location>
</feature>
<evidence type="ECO:0000313" key="3">
    <source>
        <dbReference type="EMBL" id="CAF3472309.1"/>
    </source>
</evidence>
<dbReference type="InterPro" id="IPR016024">
    <property type="entry name" value="ARM-type_fold"/>
</dbReference>
<accession>A0A818FDW6</accession>
<dbReference type="Proteomes" id="UP000663872">
    <property type="component" value="Unassembled WGS sequence"/>
</dbReference>
<sequence length="424" mass="49079">MYFYEHFYCNPLWNRLGEAFSYLSLYKRDANCGRKDTPQSYHHLFLGMTSNNSDFLECSNNCSAKAVLSCKKCEINYCLKCSHIVHEQPALKNKLESAQSSVEKAFEDAEKVVSSNKNLNKDKITVVFTCIRAAVDTCERELNECIDNIDDNNKEKLEKYQQNVTDATLKLEQYRKELENILVNNNYEMLLQSRENLTENIDQIEKDLEKLESSVDIRFTIENIDNLQAAVNDALKTVKIVQKQVELGSFSSHSPHADPQLVKLFKSVNDQGTTITDPEIITYIREHMDPSEKFYIRNIVLSYLEACLINRDPQKKIQEDIAKKRMTVLNAIIEHKPEAEIQAVYAIQNFVNKLEHPPKMAQLLFDIFYDEECVSEDAFFEWLRNPDQSETEGHAIVEISTKDFFTWLQQAETEVEEGEEEEGS</sequence>
<dbReference type="Gene3D" id="1.25.40.180">
    <property type="match status" value="1"/>
</dbReference>
<reference evidence="3" key="1">
    <citation type="submission" date="2021-02" db="EMBL/GenBank/DDBJ databases">
        <authorList>
            <person name="Nowell W R."/>
        </authorList>
    </citation>
    <scope>NUCLEOTIDE SEQUENCE</scope>
</reference>
<evidence type="ECO:0000313" key="4">
    <source>
        <dbReference type="Proteomes" id="UP000663872"/>
    </source>
</evidence>
<comment type="caution">
    <text evidence="3">The sequence shown here is derived from an EMBL/GenBank/DDBJ whole genome shotgun (WGS) entry which is preliminary data.</text>
</comment>
<dbReference type="Pfam" id="PF02020">
    <property type="entry name" value="W2"/>
    <property type="match status" value="1"/>
</dbReference>
<protein>
    <recommendedName>
        <fullName evidence="2">W2 domain-containing protein</fullName>
    </recommendedName>
</protein>
<dbReference type="SMART" id="SM00515">
    <property type="entry name" value="eIF5C"/>
    <property type="match status" value="1"/>
</dbReference>
<dbReference type="PROSITE" id="PS51363">
    <property type="entry name" value="W2"/>
    <property type="match status" value="1"/>
</dbReference>
<feature type="coiled-coil region" evidence="1">
    <location>
        <begin position="135"/>
        <end position="244"/>
    </location>
</feature>
<proteinExistence type="predicted"/>
<evidence type="ECO:0000256" key="1">
    <source>
        <dbReference type="SAM" id="Coils"/>
    </source>
</evidence>
<keyword evidence="1" id="KW-0175">Coiled coil</keyword>